<dbReference type="PANTHER" id="PTHR24148">
    <property type="entry name" value="ANKYRIN REPEAT DOMAIN-CONTAINING PROTEIN 39 HOMOLOG-RELATED"/>
    <property type="match status" value="1"/>
</dbReference>
<dbReference type="EMBL" id="JAQOWY010000495">
    <property type="protein sequence ID" value="KAK1841244.1"/>
    <property type="molecule type" value="Genomic_DNA"/>
</dbReference>
<accession>A0AAD9E825</accession>
<name>A0AAD9E825_9PEZI</name>
<dbReference type="AlphaFoldDB" id="A0AAD9E825"/>
<proteinExistence type="predicted"/>
<sequence length="373" mass="42646">MSMDREHIPERLVYQSLPHGNFIRCLVLEAGQSAEPLRCRLETWNLDNVRGPKNMFGPYYYAISYVWGTNVKSKVILCNDKTTYITPNLFEALHQIRDHVGQQIVLWADSLCINQDDEEEKSHQVALMGQIHARASRVLIHLGGGDNGHARKAGSLIRERDAYVRQNLSLLAGIRSLWYGFPRLSTEERDNITNAIPALVQSWLGHPGSSTSHEGDGGIYKERPKMRVTYLSLLWLAPLPVMLVFIATNWSRISAPEAWSIAKRLMWAVLGFLCITYPEGLVPLFLPFLLVLRAFSYALFATMSVTYADLGPGRLMKPDYWKTKEEVYTDFARQRILHGDIRIFHFAQEHSSEERGTQNALPSNKTYIDRRRV</sequence>
<keyword evidence="1" id="KW-0812">Transmembrane</keyword>
<dbReference type="InterPro" id="IPR052895">
    <property type="entry name" value="HetReg/Transcr_Mod"/>
</dbReference>
<dbReference type="PANTHER" id="PTHR24148:SF64">
    <property type="entry name" value="HETEROKARYON INCOMPATIBILITY DOMAIN-CONTAINING PROTEIN"/>
    <property type="match status" value="1"/>
</dbReference>
<keyword evidence="1" id="KW-1133">Transmembrane helix</keyword>
<dbReference type="Proteomes" id="UP001243330">
    <property type="component" value="Unassembled WGS sequence"/>
</dbReference>
<reference evidence="3" key="1">
    <citation type="submission" date="2023-01" db="EMBL/GenBank/DDBJ databases">
        <title>Colletotrichum chrysophilum M932 genome sequence.</title>
        <authorList>
            <person name="Baroncelli R."/>
        </authorList>
    </citation>
    <scope>NUCLEOTIDE SEQUENCE</scope>
    <source>
        <strain evidence="3">M932</strain>
    </source>
</reference>
<evidence type="ECO:0000313" key="3">
    <source>
        <dbReference type="EMBL" id="KAK1841244.1"/>
    </source>
</evidence>
<protein>
    <submittedName>
        <fullName evidence="3">Het domain-containing protein</fullName>
    </submittedName>
</protein>
<feature type="domain" description="Heterokaryon incompatibility" evidence="2">
    <location>
        <begin position="60"/>
        <end position="159"/>
    </location>
</feature>
<evidence type="ECO:0000256" key="1">
    <source>
        <dbReference type="SAM" id="Phobius"/>
    </source>
</evidence>
<evidence type="ECO:0000313" key="4">
    <source>
        <dbReference type="Proteomes" id="UP001243330"/>
    </source>
</evidence>
<gene>
    <name evidence="3" type="ORF">CCHR01_16118</name>
</gene>
<dbReference type="Pfam" id="PF06985">
    <property type="entry name" value="HET"/>
    <property type="match status" value="1"/>
</dbReference>
<keyword evidence="4" id="KW-1185">Reference proteome</keyword>
<evidence type="ECO:0000259" key="2">
    <source>
        <dbReference type="Pfam" id="PF06985"/>
    </source>
</evidence>
<keyword evidence="1" id="KW-0472">Membrane</keyword>
<comment type="caution">
    <text evidence="3">The sequence shown here is derived from an EMBL/GenBank/DDBJ whole genome shotgun (WGS) entry which is preliminary data.</text>
</comment>
<dbReference type="InterPro" id="IPR010730">
    <property type="entry name" value="HET"/>
</dbReference>
<organism evidence="3 4">
    <name type="scientific">Colletotrichum chrysophilum</name>
    <dbReference type="NCBI Taxonomy" id="1836956"/>
    <lineage>
        <taxon>Eukaryota</taxon>
        <taxon>Fungi</taxon>
        <taxon>Dikarya</taxon>
        <taxon>Ascomycota</taxon>
        <taxon>Pezizomycotina</taxon>
        <taxon>Sordariomycetes</taxon>
        <taxon>Hypocreomycetidae</taxon>
        <taxon>Glomerellales</taxon>
        <taxon>Glomerellaceae</taxon>
        <taxon>Colletotrichum</taxon>
        <taxon>Colletotrichum gloeosporioides species complex</taxon>
    </lineage>
</organism>
<feature type="transmembrane region" description="Helical" evidence="1">
    <location>
        <begin position="230"/>
        <end position="249"/>
    </location>
</feature>